<dbReference type="InterPro" id="IPR036259">
    <property type="entry name" value="MFS_trans_sf"/>
</dbReference>
<feature type="transmembrane region" description="Helical" evidence="11">
    <location>
        <begin position="362"/>
        <end position="383"/>
    </location>
</feature>
<dbReference type="Proteomes" id="UP000007322">
    <property type="component" value="Chromosome 1"/>
</dbReference>
<dbReference type="eggNOG" id="KOG0254">
    <property type="taxonomic scope" value="Eukaryota"/>
</dbReference>
<dbReference type="Pfam" id="PF07690">
    <property type="entry name" value="MFS_1"/>
    <property type="match status" value="1"/>
</dbReference>
<evidence type="ECO:0000313" key="14">
    <source>
        <dbReference type="Proteomes" id="UP000007322"/>
    </source>
</evidence>
<evidence type="ECO:0000256" key="1">
    <source>
        <dbReference type="ARBA" id="ARBA00004141"/>
    </source>
</evidence>
<dbReference type="OMA" id="DISWRWG"/>
<dbReference type="FunFam" id="1.20.1250.20:FF:000284">
    <property type="entry name" value="Siderophore iron transporter mirB"/>
    <property type="match status" value="1"/>
</dbReference>
<dbReference type="OrthoDB" id="4078873at2759"/>
<feature type="transmembrane region" description="Helical" evidence="11">
    <location>
        <begin position="150"/>
        <end position="181"/>
    </location>
</feature>
<reference evidence="13 14" key="1">
    <citation type="journal article" date="2011" name="Nat. Biotechnol.">
        <title>Comparative genomic analysis of the thermophilic biomass-degrading fungi Myceliophthora thermophila and Thielavia terrestris.</title>
        <authorList>
            <person name="Berka R.M."/>
            <person name="Grigoriev I.V."/>
            <person name="Otillar R."/>
            <person name="Salamov A."/>
            <person name="Grimwood J."/>
            <person name="Reid I."/>
            <person name="Ishmael N."/>
            <person name="John T."/>
            <person name="Darmond C."/>
            <person name="Moisan M.-C."/>
            <person name="Henrissat B."/>
            <person name="Coutinho P.M."/>
            <person name="Lombard V."/>
            <person name="Natvig D.O."/>
            <person name="Lindquist E."/>
            <person name="Schmutz J."/>
            <person name="Lucas S."/>
            <person name="Harris P."/>
            <person name="Powlowski J."/>
            <person name="Bellemare A."/>
            <person name="Taylor D."/>
            <person name="Butler G."/>
            <person name="de Vries R.P."/>
            <person name="Allijn I.E."/>
            <person name="van den Brink J."/>
            <person name="Ushinsky S."/>
            <person name="Storms R."/>
            <person name="Powell A.J."/>
            <person name="Paulsen I.T."/>
            <person name="Elbourne L.D.H."/>
            <person name="Baker S.E."/>
            <person name="Magnuson J."/>
            <person name="LaBoissiere S."/>
            <person name="Clutterbuck A.J."/>
            <person name="Martinez D."/>
            <person name="Wogulis M."/>
            <person name="de Leon A.L."/>
            <person name="Rey M.W."/>
            <person name="Tsang A."/>
        </authorList>
    </citation>
    <scope>NUCLEOTIDE SEQUENCE [LARGE SCALE GENOMIC DNA]</scope>
    <source>
        <strain evidence="14">ATCC 42464 / BCRC 31852 / DSM 1799</strain>
    </source>
</reference>
<dbReference type="EMBL" id="CP003002">
    <property type="protein sequence ID" value="AEO55705.1"/>
    <property type="molecule type" value="Genomic_DNA"/>
</dbReference>
<feature type="transmembrane region" description="Helical" evidence="11">
    <location>
        <begin position="118"/>
        <end position="138"/>
    </location>
</feature>
<dbReference type="GeneID" id="11505392"/>
<evidence type="ECO:0000256" key="5">
    <source>
        <dbReference type="ARBA" id="ARBA00022692"/>
    </source>
</evidence>
<evidence type="ECO:0000313" key="13">
    <source>
        <dbReference type="EMBL" id="AEO55705.1"/>
    </source>
</evidence>
<dbReference type="KEGG" id="mtm:MYCTH_109499"/>
<feature type="transmembrane region" description="Helical" evidence="11">
    <location>
        <begin position="494"/>
        <end position="514"/>
    </location>
</feature>
<feature type="transmembrane region" description="Helical" evidence="11">
    <location>
        <begin position="403"/>
        <end position="421"/>
    </location>
</feature>
<gene>
    <name evidence="13" type="ORF">MYCTH_109499</name>
</gene>
<dbReference type="RefSeq" id="XP_003660950.1">
    <property type="nucleotide sequence ID" value="XM_003660902.1"/>
</dbReference>
<feature type="compositionally biased region" description="Basic and acidic residues" evidence="10">
    <location>
        <begin position="14"/>
        <end position="23"/>
    </location>
</feature>
<evidence type="ECO:0000256" key="11">
    <source>
        <dbReference type="SAM" id="Phobius"/>
    </source>
</evidence>
<keyword evidence="9 11" id="KW-0472">Membrane</keyword>
<dbReference type="GO" id="GO:0005886">
    <property type="term" value="C:plasma membrane"/>
    <property type="evidence" value="ECO:0007669"/>
    <property type="project" value="TreeGrafter"/>
</dbReference>
<dbReference type="PROSITE" id="PS50850">
    <property type="entry name" value="MFS"/>
    <property type="match status" value="1"/>
</dbReference>
<evidence type="ECO:0000256" key="7">
    <source>
        <dbReference type="ARBA" id="ARBA00023004"/>
    </source>
</evidence>
<feature type="region of interest" description="Disordered" evidence="10">
    <location>
        <begin position="1"/>
        <end position="61"/>
    </location>
</feature>
<accession>G2PZL9</accession>
<evidence type="ECO:0000256" key="6">
    <source>
        <dbReference type="ARBA" id="ARBA00022989"/>
    </source>
</evidence>
<evidence type="ECO:0000256" key="10">
    <source>
        <dbReference type="SAM" id="MobiDB-lite"/>
    </source>
</evidence>
<feature type="transmembrane region" description="Helical" evidence="11">
    <location>
        <begin position="238"/>
        <end position="258"/>
    </location>
</feature>
<keyword evidence="6 11" id="KW-1133">Transmembrane helix</keyword>
<dbReference type="Gene3D" id="1.20.1250.20">
    <property type="entry name" value="MFS general substrate transporter like domains"/>
    <property type="match status" value="2"/>
</dbReference>
<name>G2PZL9_THET4</name>
<dbReference type="SUPFAM" id="SSF103473">
    <property type="entry name" value="MFS general substrate transporter"/>
    <property type="match status" value="2"/>
</dbReference>
<feature type="transmembrane region" description="Helical" evidence="11">
    <location>
        <begin position="453"/>
        <end position="482"/>
    </location>
</feature>
<keyword evidence="3" id="KW-0813">Transport</keyword>
<evidence type="ECO:0000256" key="8">
    <source>
        <dbReference type="ARBA" id="ARBA00023065"/>
    </source>
</evidence>
<comment type="similarity">
    <text evidence="2">Belongs to the major facilitator superfamily.</text>
</comment>
<evidence type="ECO:0000256" key="9">
    <source>
        <dbReference type="ARBA" id="ARBA00023136"/>
    </source>
</evidence>
<dbReference type="InterPro" id="IPR020846">
    <property type="entry name" value="MFS_dom"/>
</dbReference>
<feature type="compositionally biased region" description="Low complexity" evidence="10">
    <location>
        <begin position="40"/>
        <end position="52"/>
    </location>
</feature>
<dbReference type="GO" id="GO:0010106">
    <property type="term" value="P:cellular response to iron ion starvation"/>
    <property type="evidence" value="ECO:0007669"/>
    <property type="project" value="UniProtKB-ARBA"/>
</dbReference>
<feature type="transmembrane region" description="Helical" evidence="11">
    <location>
        <begin position="568"/>
        <end position="586"/>
    </location>
</feature>
<keyword evidence="7" id="KW-0408">Iron</keyword>
<comment type="subcellular location">
    <subcellularLocation>
        <location evidence="1">Membrane</location>
        <topology evidence="1">Multi-pass membrane protein</topology>
    </subcellularLocation>
</comment>
<evidence type="ECO:0000256" key="4">
    <source>
        <dbReference type="ARBA" id="ARBA00022496"/>
    </source>
</evidence>
<dbReference type="InterPro" id="IPR011701">
    <property type="entry name" value="MFS"/>
</dbReference>
<evidence type="ECO:0000256" key="2">
    <source>
        <dbReference type="ARBA" id="ARBA00008335"/>
    </source>
</evidence>
<keyword evidence="8" id="KW-0406">Ion transport</keyword>
<sequence>MPRLSNIKTALRRPSAEEEKRADPTVVDASFERTDKEAVADNAAPVNNDGGDTSSSDLPAKDAQRGVQEVEAVTMSWSKAALIGVFLNIWLLYFVNAFQSAILNSLTPYVTSDFESHSLLNVIDIVAGSMTAAVFIPLSKILDIWGRAEGFVIMVVFATLGLVLMAACDGLAMFCAANVFYKVGFTGMTYSIDVITADSSQLKNRGLAYAFTSSPYIITAFAGPKAAEDFLEHVNWRWGFGCFSIIFPVVAAPLFFVLKYHRHKARKQGLLVKEKSGRTWIQSIWHYVVQFDALGVFLFSAGLTVFLLPFTLAGQAPNGWGSDYIIAMIVVGFVLLCAFGLYESFWAPVPMITYKMLADRTVIGTCMLSISYQVSYYCWANYFSSFLQAVNDLTVSQSGYIDNTFSVVSGVLLFIVGFLIRKTSHFKWLLYIAVPLYTFAQGLMIYFRRPDQSVGYLIMCEVFISIAGSTFIIVMQVAMLAAVDHQHVAAALSLLNVVGTTGYAVGATISGTIWTNTFRKALIRYLPESALPQLDEIYEQLDVQLSFADGTPIRRAIQEAYGYAQTRMLAAGTSVMAVTFVGVLLMRNINVAKVAQVKGVVF</sequence>
<dbReference type="InParanoid" id="G2PZL9"/>
<feature type="transmembrane region" description="Helical" evidence="11">
    <location>
        <begin position="80"/>
        <end position="98"/>
    </location>
</feature>
<feature type="compositionally biased region" description="Basic and acidic residues" evidence="10">
    <location>
        <begin position="30"/>
        <end position="39"/>
    </location>
</feature>
<keyword evidence="5 11" id="KW-0812">Transmembrane</keyword>
<dbReference type="VEuPathDB" id="FungiDB:MYCTH_109499"/>
<feature type="transmembrane region" description="Helical" evidence="11">
    <location>
        <begin position="428"/>
        <end position="447"/>
    </location>
</feature>
<protein>
    <submittedName>
        <fullName evidence="13">General substrate transporter</fullName>
    </submittedName>
</protein>
<keyword evidence="14" id="KW-1185">Reference proteome</keyword>
<keyword evidence="4" id="KW-0410">Iron transport</keyword>
<dbReference type="HOGENOM" id="CLU_012970_1_0_1"/>
<dbReference type="GO" id="GO:0022857">
    <property type="term" value="F:transmembrane transporter activity"/>
    <property type="evidence" value="ECO:0007669"/>
    <property type="project" value="InterPro"/>
</dbReference>
<dbReference type="PANTHER" id="PTHR23501">
    <property type="entry name" value="MAJOR FACILITATOR SUPERFAMILY"/>
    <property type="match status" value="1"/>
</dbReference>
<feature type="transmembrane region" description="Helical" evidence="11">
    <location>
        <begin position="284"/>
        <end position="312"/>
    </location>
</feature>
<evidence type="ECO:0000256" key="3">
    <source>
        <dbReference type="ARBA" id="ARBA00022448"/>
    </source>
</evidence>
<dbReference type="GO" id="GO:0006826">
    <property type="term" value="P:iron ion transport"/>
    <property type="evidence" value="ECO:0007669"/>
    <property type="project" value="UniProtKB-KW"/>
</dbReference>
<organism evidence="13 14">
    <name type="scientific">Thermothelomyces thermophilus (strain ATCC 42464 / BCRC 31852 / DSM 1799)</name>
    <name type="common">Sporotrichum thermophile</name>
    <dbReference type="NCBI Taxonomy" id="573729"/>
    <lineage>
        <taxon>Eukaryota</taxon>
        <taxon>Fungi</taxon>
        <taxon>Dikarya</taxon>
        <taxon>Ascomycota</taxon>
        <taxon>Pezizomycotina</taxon>
        <taxon>Sordariomycetes</taxon>
        <taxon>Sordariomycetidae</taxon>
        <taxon>Sordariales</taxon>
        <taxon>Chaetomiaceae</taxon>
        <taxon>Thermothelomyces</taxon>
    </lineage>
</organism>
<evidence type="ECO:0000259" key="12">
    <source>
        <dbReference type="PROSITE" id="PS50850"/>
    </source>
</evidence>
<feature type="transmembrane region" description="Helical" evidence="11">
    <location>
        <begin position="324"/>
        <end position="342"/>
    </location>
</feature>
<proteinExistence type="inferred from homology"/>
<dbReference type="PANTHER" id="PTHR23501:SF50">
    <property type="entry name" value="MFS SIDEROCHROME IRON TRANSPORTER MIRB (AFU_ORTHOLOGUE AFUA_3G03640)-RELATED"/>
    <property type="match status" value="1"/>
</dbReference>
<dbReference type="AlphaFoldDB" id="G2PZL9"/>
<dbReference type="FunFam" id="1.20.1250.20:FF:000302">
    <property type="entry name" value="MFS siderochrome iron transporter MirB"/>
    <property type="match status" value="1"/>
</dbReference>
<feature type="domain" description="Major facilitator superfamily (MFS) profile" evidence="12">
    <location>
        <begin position="85"/>
        <end position="589"/>
    </location>
</feature>